<evidence type="ECO:0000256" key="4">
    <source>
        <dbReference type="ARBA" id="ARBA00023172"/>
    </source>
</evidence>
<keyword evidence="8" id="KW-1185">Reference proteome</keyword>
<evidence type="ECO:0000256" key="1">
    <source>
        <dbReference type="ARBA" id="ARBA00008857"/>
    </source>
</evidence>
<protein>
    <submittedName>
        <fullName evidence="7">Tyrosine-based site-specific recombinase CMGI-7</fullName>
    </submittedName>
</protein>
<dbReference type="KEGG" id="rme:Rmet_0317"/>
<dbReference type="GO" id="GO:0003677">
    <property type="term" value="F:DNA binding"/>
    <property type="evidence" value="ECO:0007669"/>
    <property type="project" value="UniProtKB-KW"/>
</dbReference>
<name>Q1LRM3_CUPMC</name>
<keyword evidence="3" id="KW-0238">DNA-binding</keyword>
<sequence length="398" mass="45627">MHTRFHMVVVRHRDGERLPILLDADRQPIGWINEYAIQRLRSRLSANSLTKTLHVLGLLWLWAVQHSIPLQVRLLAGDGLSSDEIASQLYPWLRRDFQSRVAVRRLVVAPTTVAQRLQVVMQFVRWHLERVMARLPIGSPELSHVRERLTTMQRTFATAGPRRAEPVHHASPLSEERVSRLLSICRPGNDENPWKAAYQDRNYVIVLVLLLLGIRRGELLKLRVADCVLSGTIPEIRVERSPDDAKDPRRHEPQVKTESRQLPCDRALASLLNAYICRTRRAIPGADKSPFLFLSRDGAPMSLSRVNGLLTQVGAAHAEFRDLHPHCLRSTCATNFRARALRTGLDEERVEKHMMYFFGWRSSDSIRPYVWHAIRRESCELSLAYQSTIFNASMTGIE</sequence>
<gene>
    <name evidence="7" type="primary">int</name>
    <name evidence="7" type="ordered locus">Rmet_0317</name>
</gene>
<dbReference type="HOGENOM" id="CLU_048231_3_1_4"/>
<reference evidence="8" key="1">
    <citation type="journal article" date="2010" name="PLoS ONE">
        <title>The complete genome sequence of Cupriavidus metallidurans strain CH34, a master survivalist in harsh and anthropogenic environments.</title>
        <authorList>
            <person name="Janssen P.J."/>
            <person name="Van Houdt R."/>
            <person name="Moors H."/>
            <person name="Monsieurs P."/>
            <person name="Morin N."/>
            <person name="Michaux A."/>
            <person name="Benotmane M.A."/>
            <person name="Leys N."/>
            <person name="Vallaeys T."/>
            <person name="Lapidus A."/>
            <person name="Monchy S."/>
            <person name="Medigue C."/>
            <person name="Taghavi S."/>
            <person name="McCorkle S."/>
            <person name="Dunn J."/>
            <person name="van der Lelie D."/>
            <person name="Mergeay M."/>
        </authorList>
    </citation>
    <scope>NUCLEOTIDE SEQUENCE [LARGE SCALE GENOMIC DNA]</scope>
    <source>
        <strain evidence="8">ATCC 43123 / DSM 2839 / NBRC 102507 / CH34</strain>
    </source>
</reference>
<dbReference type="InterPro" id="IPR011010">
    <property type="entry name" value="DNA_brk_join_enz"/>
</dbReference>
<dbReference type="GO" id="GO:0015074">
    <property type="term" value="P:DNA integration"/>
    <property type="evidence" value="ECO:0007669"/>
    <property type="project" value="UniProtKB-KW"/>
</dbReference>
<keyword evidence="2" id="KW-0229">DNA integration</keyword>
<dbReference type="STRING" id="266264.Rmet_0317"/>
<dbReference type="PANTHER" id="PTHR30349:SF41">
    <property type="entry name" value="INTEGRASE_RECOMBINASE PROTEIN MJ0367-RELATED"/>
    <property type="match status" value="1"/>
</dbReference>
<dbReference type="AlphaFoldDB" id="Q1LRM3"/>
<dbReference type="InterPro" id="IPR050090">
    <property type="entry name" value="Tyrosine_recombinase_XerCD"/>
</dbReference>
<feature type="region of interest" description="Disordered" evidence="5">
    <location>
        <begin position="239"/>
        <end position="259"/>
    </location>
</feature>
<evidence type="ECO:0000259" key="6">
    <source>
        <dbReference type="PROSITE" id="PS51898"/>
    </source>
</evidence>
<proteinExistence type="inferred from homology"/>
<dbReference type="Proteomes" id="UP000002429">
    <property type="component" value="Chromosome"/>
</dbReference>
<evidence type="ECO:0000256" key="2">
    <source>
        <dbReference type="ARBA" id="ARBA00022908"/>
    </source>
</evidence>
<evidence type="ECO:0000313" key="8">
    <source>
        <dbReference type="Proteomes" id="UP000002429"/>
    </source>
</evidence>
<dbReference type="InterPro" id="IPR002104">
    <property type="entry name" value="Integrase_catalytic"/>
</dbReference>
<evidence type="ECO:0000313" key="7">
    <source>
        <dbReference type="EMBL" id="ABF07203.1"/>
    </source>
</evidence>
<keyword evidence="4" id="KW-0233">DNA recombination</keyword>
<dbReference type="PROSITE" id="PS51898">
    <property type="entry name" value="TYR_RECOMBINASE"/>
    <property type="match status" value="1"/>
</dbReference>
<dbReference type="GO" id="GO:0006310">
    <property type="term" value="P:DNA recombination"/>
    <property type="evidence" value="ECO:0007669"/>
    <property type="project" value="UniProtKB-KW"/>
</dbReference>
<dbReference type="Gene3D" id="1.10.443.10">
    <property type="entry name" value="Intergrase catalytic core"/>
    <property type="match status" value="1"/>
</dbReference>
<dbReference type="eggNOG" id="COG0582">
    <property type="taxonomic scope" value="Bacteria"/>
</dbReference>
<dbReference type="SUPFAM" id="SSF56349">
    <property type="entry name" value="DNA breaking-rejoining enzymes"/>
    <property type="match status" value="1"/>
</dbReference>
<evidence type="ECO:0000256" key="5">
    <source>
        <dbReference type="SAM" id="MobiDB-lite"/>
    </source>
</evidence>
<organism evidence="7 8">
    <name type="scientific">Cupriavidus metallidurans (strain ATCC 43123 / DSM 2839 / NBRC 102507 / CH34)</name>
    <name type="common">Ralstonia metallidurans</name>
    <dbReference type="NCBI Taxonomy" id="266264"/>
    <lineage>
        <taxon>Bacteria</taxon>
        <taxon>Pseudomonadati</taxon>
        <taxon>Pseudomonadota</taxon>
        <taxon>Betaproteobacteria</taxon>
        <taxon>Burkholderiales</taxon>
        <taxon>Burkholderiaceae</taxon>
        <taxon>Cupriavidus</taxon>
    </lineage>
</organism>
<dbReference type="PANTHER" id="PTHR30349">
    <property type="entry name" value="PHAGE INTEGRASE-RELATED"/>
    <property type="match status" value="1"/>
</dbReference>
<evidence type="ECO:0000256" key="3">
    <source>
        <dbReference type="ARBA" id="ARBA00023125"/>
    </source>
</evidence>
<accession>Q1LRM3</accession>
<dbReference type="RefSeq" id="WP_011515203.1">
    <property type="nucleotide sequence ID" value="NC_007973.1"/>
</dbReference>
<feature type="domain" description="Tyr recombinase" evidence="6">
    <location>
        <begin position="168"/>
        <end position="383"/>
    </location>
</feature>
<dbReference type="EMBL" id="CP000352">
    <property type="protein sequence ID" value="ABF07203.1"/>
    <property type="molecule type" value="Genomic_DNA"/>
</dbReference>
<dbReference type="CDD" id="cd00397">
    <property type="entry name" value="DNA_BRE_C"/>
    <property type="match status" value="1"/>
</dbReference>
<dbReference type="InterPro" id="IPR013762">
    <property type="entry name" value="Integrase-like_cat_sf"/>
</dbReference>
<comment type="similarity">
    <text evidence="1">Belongs to the 'phage' integrase family.</text>
</comment>
<dbReference type="Pfam" id="PF00589">
    <property type="entry name" value="Phage_integrase"/>
    <property type="match status" value="1"/>
</dbReference>